<protein>
    <submittedName>
        <fullName evidence="1">Uncharacterized protein</fullName>
    </submittedName>
</protein>
<evidence type="ECO:0000313" key="2">
    <source>
        <dbReference type="Proteomes" id="UP000240739"/>
    </source>
</evidence>
<sequence>MDVSVDATLIADAGGTSRPVRVGGPDSDFATGATGAATQTTLAAVLAELAGKLEPSDLAALATAAKQDETRAVLAAIADALAGTLTVTGSVSTGGLTDGQLRAAPVPVATGAVALDAATLAALESIQAAVAGTVALDATTLAALEQITVSGEVALTSGTLAALESVTAAVTGTVDLGAGTLAALESVTATIAGSVAVTGPLTDAQLRASAVPVSAAALPLPAGAATEATLAGRYAGGKLAAVATVTASGDTTIVTPAAGKAIRLYWITAINDPDEATSPLIRVSLGSSEVYRGYAISHWEVFTGATNAPLTVNLSGAASVAVTAHYQEITP</sequence>
<gene>
    <name evidence="1" type="ORF">C7Y72_19150</name>
</gene>
<name>A0A2T4UE12_9ACTN</name>
<keyword evidence="2" id="KW-1185">Reference proteome</keyword>
<dbReference type="AlphaFoldDB" id="A0A2T4UE12"/>
<accession>A0A2T4UE12</accession>
<comment type="caution">
    <text evidence="1">The sequence shown here is derived from an EMBL/GenBank/DDBJ whole genome shotgun (WGS) entry which is preliminary data.</text>
</comment>
<dbReference type="EMBL" id="PYYB01000003">
    <property type="protein sequence ID" value="PTL55748.1"/>
    <property type="molecule type" value="Genomic_DNA"/>
</dbReference>
<dbReference type="RefSeq" id="WP_107570791.1">
    <property type="nucleotide sequence ID" value="NZ_PYYB01000003.1"/>
</dbReference>
<proteinExistence type="predicted"/>
<dbReference type="Proteomes" id="UP000240739">
    <property type="component" value="Unassembled WGS sequence"/>
</dbReference>
<evidence type="ECO:0000313" key="1">
    <source>
        <dbReference type="EMBL" id="PTL55748.1"/>
    </source>
</evidence>
<reference evidence="1 2" key="1">
    <citation type="submission" date="2018-03" db="EMBL/GenBank/DDBJ databases">
        <title>Aquarubrobacter algicola gen. nov., sp. nov., a novel actinobacterium isolated from shallow eutrophic lake during the end of cyanobacterial harmful algal blooms.</title>
        <authorList>
            <person name="Chun S.J."/>
        </authorList>
    </citation>
    <scope>NUCLEOTIDE SEQUENCE [LARGE SCALE GENOMIC DNA]</scope>
    <source>
        <strain evidence="1 2">Seoho-28</strain>
    </source>
</reference>
<organism evidence="1 2">
    <name type="scientific">Paraconexibacter algicola</name>
    <dbReference type="NCBI Taxonomy" id="2133960"/>
    <lineage>
        <taxon>Bacteria</taxon>
        <taxon>Bacillati</taxon>
        <taxon>Actinomycetota</taxon>
        <taxon>Thermoleophilia</taxon>
        <taxon>Solirubrobacterales</taxon>
        <taxon>Paraconexibacteraceae</taxon>
        <taxon>Paraconexibacter</taxon>
    </lineage>
</organism>